<feature type="compositionally biased region" description="Basic and acidic residues" evidence="17">
    <location>
        <begin position="1100"/>
        <end position="1109"/>
    </location>
</feature>
<keyword evidence="4" id="KW-0812">Transmembrane</keyword>
<dbReference type="CDD" id="cd06370">
    <property type="entry name" value="PBP1_SAP_GC-like"/>
    <property type="match status" value="1"/>
</dbReference>
<gene>
    <name evidence="21" type="ORF">WN51_03900</name>
</gene>
<dbReference type="SMART" id="SM00220">
    <property type="entry name" value="S_TKc"/>
    <property type="match status" value="1"/>
</dbReference>
<evidence type="ECO:0000256" key="8">
    <source>
        <dbReference type="ARBA" id="ARBA00023134"/>
    </source>
</evidence>
<keyword evidence="10" id="KW-0675">Receptor</keyword>
<keyword evidence="11" id="KW-0325">Glycoprotein</keyword>
<proteinExistence type="inferred from homology"/>
<dbReference type="CDD" id="cd07302">
    <property type="entry name" value="CHD"/>
    <property type="match status" value="1"/>
</dbReference>
<feature type="signal peptide" evidence="18">
    <location>
        <begin position="1"/>
        <end position="26"/>
    </location>
</feature>
<evidence type="ECO:0000256" key="9">
    <source>
        <dbReference type="ARBA" id="ARBA00023136"/>
    </source>
</evidence>
<dbReference type="GO" id="GO:0005524">
    <property type="term" value="F:ATP binding"/>
    <property type="evidence" value="ECO:0007669"/>
    <property type="project" value="InterPro"/>
</dbReference>
<dbReference type="FunFam" id="1.10.510.10:FF:000420">
    <property type="entry name" value="Guanylate cyclase"/>
    <property type="match status" value="1"/>
</dbReference>
<keyword evidence="9" id="KW-0472">Membrane</keyword>
<dbReference type="GO" id="GO:0004672">
    <property type="term" value="F:protein kinase activity"/>
    <property type="evidence" value="ECO:0007669"/>
    <property type="project" value="InterPro"/>
</dbReference>
<dbReference type="SUPFAM" id="SSF53822">
    <property type="entry name" value="Periplasmic binding protein-like I"/>
    <property type="match status" value="1"/>
</dbReference>
<feature type="coiled-coil region" evidence="16">
    <location>
        <begin position="843"/>
        <end position="874"/>
    </location>
</feature>
<keyword evidence="7" id="KW-1133">Transmembrane helix</keyword>
<comment type="catalytic activity">
    <reaction evidence="1 15">
        <text>GTP = 3',5'-cyclic GMP + diphosphate</text>
        <dbReference type="Rhea" id="RHEA:13665"/>
        <dbReference type="ChEBI" id="CHEBI:33019"/>
        <dbReference type="ChEBI" id="CHEBI:37565"/>
        <dbReference type="ChEBI" id="CHEBI:57746"/>
        <dbReference type="EC" id="4.6.1.2"/>
    </reaction>
</comment>
<dbReference type="SUPFAM" id="SSF56112">
    <property type="entry name" value="Protein kinase-like (PK-like)"/>
    <property type="match status" value="1"/>
</dbReference>
<dbReference type="InterPro" id="IPR011645">
    <property type="entry name" value="HNOB_dom_associated"/>
</dbReference>
<dbReference type="EMBL" id="KQ435922">
    <property type="protein sequence ID" value="KOX68414.1"/>
    <property type="molecule type" value="Genomic_DNA"/>
</dbReference>
<dbReference type="Proteomes" id="UP000053105">
    <property type="component" value="Unassembled WGS sequence"/>
</dbReference>
<evidence type="ECO:0000256" key="6">
    <source>
        <dbReference type="ARBA" id="ARBA00022741"/>
    </source>
</evidence>
<dbReference type="PANTHER" id="PTHR11920:SF335">
    <property type="entry name" value="GUANYLATE CYCLASE"/>
    <property type="match status" value="1"/>
</dbReference>
<dbReference type="PROSITE" id="PS50011">
    <property type="entry name" value="PROTEIN_KINASE_DOM"/>
    <property type="match status" value="1"/>
</dbReference>
<dbReference type="InterPro" id="IPR001054">
    <property type="entry name" value="A/G_cyclase"/>
</dbReference>
<feature type="domain" description="Protein kinase" evidence="19">
    <location>
        <begin position="561"/>
        <end position="835"/>
    </location>
</feature>
<feature type="region of interest" description="Disordered" evidence="17">
    <location>
        <begin position="1100"/>
        <end position="1127"/>
    </location>
</feature>
<evidence type="ECO:0000256" key="18">
    <source>
        <dbReference type="SAM" id="SignalP"/>
    </source>
</evidence>
<keyword evidence="6" id="KW-0547">Nucleotide-binding</keyword>
<dbReference type="InterPro" id="IPR028082">
    <property type="entry name" value="Peripla_BP_I"/>
</dbReference>
<dbReference type="Pfam" id="PF01094">
    <property type="entry name" value="ANF_receptor"/>
    <property type="match status" value="1"/>
</dbReference>
<dbReference type="InterPro" id="IPR001245">
    <property type="entry name" value="Ser-Thr/Tyr_kinase_cat_dom"/>
</dbReference>
<reference evidence="21 22" key="1">
    <citation type="submission" date="2015-07" db="EMBL/GenBank/DDBJ databases">
        <title>The genome of Melipona quadrifasciata.</title>
        <authorList>
            <person name="Pan H."/>
            <person name="Kapheim K."/>
        </authorList>
    </citation>
    <scope>NUCLEOTIDE SEQUENCE [LARGE SCALE GENOMIC DNA]</scope>
    <source>
        <strain evidence="21">0111107301</strain>
        <tissue evidence="21">Whole body</tissue>
    </source>
</reference>
<dbReference type="GO" id="GO:0005525">
    <property type="term" value="F:GTP binding"/>
    <property type="evidence" value="ECO:0007669"/>
    <property type="project" value="UniProtKB-KW"/>
</dbReference>
<dbReference type="GO" id="GO:0005886">
    <property type="term" value="C:plasma membrane"/>
    <property type="evidence" value="ECO:0007669"/>
    <property type="project" value="UniProtKB-SubCell"/>
</dbReference>
<evidence type="ECO:0000256" key="16">
    <source>
        <dbReference type="SAM" id="Coils"/>
    </source>
</evidence>
<evidence type="ECO:0000256" key="10">
    <source>
        <dbReference type="ARBA" id="ARBA00023170"/>
    </source>
</evidence>
<evidence type="ECO:0000256" key="11">
    <source>
        <dbReference type="ARBA" id="ARBA00023180"/>
    </source>
</evidence>
<dbReference type="STRING" id="166423.A0A0N0BCB6"/>
<evidence type="ECO:0000256" key="13">
    <source>
        <dbReference type="ARBA" id="ARBA00023293"/>
    </source>
</evidence>
<name>A0A0N0BCB6_9HYME</name>
<dbReference type="InterPro" id="IPR000719">
    <property type="entry name" value="Prot_kinase_dom"/>
</dbReference>
<dbReference type="Gene3D" id="3.40.50.2300">
    <property type="match status" value="2"/>
</dbReference>
<evidence type="ECO:0000259" key="19">
    <source>
        <dbReference type="PROSITE" id="PS50011"/>
    </source>
</evidence>
<dbReference type="GO" id="GO:0004016">
    <property type="term" value="F:adenylate cyclase activity"/>
    <property type="evidence" value="ECO:0007669"/>
    <property type="project" value="TreeGrafter"/>
</dbReference>
<keyword evidence="12 14" id="KW-0456">Lyase</keyword>
<evidence type="ECO:0000256" key="1">
    <source>
        <dbReference type="ARBA" id="ARBA00001436"/>
    </source>
</evidence>
<keyword evidence="5 18" id="KW-0732">Signal</keyword>
<dbReference type="SMART" id="SM00044">
    <property type="entry name" value="CYCc"/>
    <property type="match status" value="1"/>
</dbReference>
<evidence type="ECO:0000256" key="17">
    <source>
        <dbReference type="SAM" id="MobiDB-lite"/>
    </source>
</evidence>
<keyword evidence="8" id="KW-0342">GTP-binding</keyword>
<comment type="subcellular location">
    <subcellularLocation>
        <location evidence="2">Cell membrane</location>
        <topology evidence="2">Single-pass type I membrane protein</topology>
    </subcellularLocation>
</comment>
<evidence type="ECO:0000256" key="12">
    <source>
        <dbReference type="ARBA" id="ARBA00023239"/>
    </source>
</evidence>
<dbReference type="PROSITE" id="PS50125">
    <property type="entry name" value="GUANYLATE_CYCLASE_2"/>
    <property type="match status" value="1"/>
</dbReference>
<evidence type="ECO:0000256" key="15">
    <source>
        <dbReference type="RuleBase" id="RU003431"/>
    </source>
</evidence>
<dbReference type="OrthoDB" id="1890790at2759"/>
<organism evidence="21 22">
    <name type="scientific">Melipona quadrifasciata</name>
    <dbReference type="NCBI Taxonomy" id="166423"/>
    <lineage>
        <taxon>Eukaryota</taxon>
        <taxon>Metazoa</taxon>
        <taxon>Ecdysozoa</taxon>
        <taxon>Arthropoda</taxon>
        <taxon>Hexapoda</taxon>
        <taxon>Insecta</taxon>
        <taxon>Pterygota</taxon>
        <taxon>Neoptera</taxon>
        <taxon>Endopterygota</taxon>
        <taxon>Hymenoptera</taxon>
        <taxon>Apocrita</taxon>
        <taxon>Aculeata</taxon>
        <taxon>Apoidea</taxon>
        <taxon>Anthophila</taxon>
        <taxon>Apidae</taxon>
        <taxon>Melipona</taxon>
    </lineage>
</organism>
<dbReference type="Gene3D" id="3.30.70.1230">
    <property type="entry name" value="Nucleotide cyclase"/>
    <property type="match status" value="1"/>
</dbReference>
<dbReference type="GO" id="GO:0004383">
    <property type="term" value="F:guanylate cyclase activity"/>
    <property type="evidence" value="ECO:0007669"/>
    <property type="project" value="UniProtKB-EC"/>
</dbReference>
<keyword evidence="13 15" id="KW-0141">cGMP biosynthesis</keyword>
<dbReference type="InterPro" id="IPR001828">
    <property type="entry name" value="ANF_lig-bd_rcpt"/>
</dbReference>
<dbReference type="InterPro" id="IPR050401">
    <property type="entry name" value="Cyclic_nucleotide_synthase"/>
</dbReference>
<accession>A0A0N0BCB6</accession>
<evidence type="ECO:0000256" key="7">
    <source>
        <dbReference type="ARBA" id="ARBA00022989"/>
    </source>
</evidence>
<evidence type="ECO:0000313" key="21">
    <source>
        <dbReference type="EMBL" id="KOX68414.1"/>
    </source>
</evidence>
<feature type="domain" description="Guanylate cyclase" evidence="20">
    <location>
        <begin position="906"/>
        <end position="1036"/>
    </location>
</feature>
<dbReference type="SUPFAM" id="SSF55073">
    <property type="entry name" value="Nucleotide cyclase"/>
    <property type="match status" value="1"/>
</dbReference>
<keyword evidence="22" id="KW-1185">Reference proteome</keyword>
<dbReference type="InterPro" id="IPR018297">
    <property type="entry name" value="A/G_cyclase_CS"/>
</dbReference>
<sequence length="1306" mass="148346">MLLANAERACLLLTAIHILLDEGVYAETFTLGYITGSKRRPGDLEYQRPGYRISGAISLAVEEVNAGELGRRGHKLDFLVAETYGEEETSILMTADLWTRNISAYIGPQETCVHEGRMAAAFNLPMISYFCTHRESSDKKEFPTFARTRPPDTQISKSVVSVLMAFNWTKVTFMYMNSTLFEFNKMSTIAETILSSFEAAAVTVNFVRCWEEPYHVTHMTNPFHKHVSETYRETRRNYYEHMGLLMALDEKKLLEKGEYWVVGVDIEQYDEKRPDKYFRGLWQEKTNSSILKAYRSYFSVVASTPIYSKNFTRMVNEYRQRPPFNFTNPLANMGGIIQIVPETAYLYDAVHLYERSLLKALDENRDPRNGREMVATLYGVHYRSAMGTRETTPACCMMYRLRRYMVYMDENGDAEGNYTLIALDNRPTKGHGLYPIAYFVGKENGTNLPILRLTRDISWIGDGPPIAEPRCGYHGEKCTSHTGEIVGGVAGGFLLIVTAVMLMLYRNWQYEQELDSLLWKVNYKDIQIKEKKDESTGVNEAPTKCNSKTTTQPIVRTSQVSLSSNPDADFRYSMIYTQIGVYKGRVFAVKKVRKKSIEITREMKKELKVMRDLRHDNLNAFIGACTDPPNICIVVEYCARGSLKDILENEDMKLDNMFMASLVGDIIRGMIYLHESVIKYHGSLSTSNCLVDSRWVVKLADFGLHEFKKDAECEPCDVMKKYHGLLYRAPELLRSTKSQEPTVRDYQRGDVYSFAIVLYELQGRHGPFGISELTPSEILKKIIAREPDTEPFRPPLSQLENCLQFVRACLTECWAEDPEVRPDFKIIRNKLRPLRKGMKPNIFDNMMAMMEKYANNLEALVDERTDQLTEEKKKTDALLYEMLPRYVAEQLKRGHKVEAESFDSFTIYFSDIVGFTAMSAESTPLQVVDFLNDLYTCFDSTIENYDVYKVETIGDAYMVVSGLPIRNGIQHAGEIASMSLCLLDAIKQFTIRHRPLDKLQLRIGIHSGPVCAGVVGLKMPRYCLFGDTVNTASRMESTGSATSDICCFPALKIHCSKETKELLGQLGGFKVVERGLVSMKGKGERLTYWLIGEDPVLREERNRERENRRNGHARKNPNPPIPRSSLKNKSLVRSTFMRCSSESPKRLRFASSDQLDQNCSRANSQLESIVDNSPCKPKASCAARASCADSWRSSSNSCPCVEKLCEQEAVRIDAKDLARDRSDARCSSLRANWTIGSEPCFSRGAVKSFRFGSAGVAQTTCRSAPSSPRHSALILNCQRRAAQSNEEIDGWDATTPLIYYPGERLD</sequence>
<feature type="chain" id="PRO_5005844749" description="Guanylate cyclase" evidence="18">
    <location>
        <begin position="27"/>
        <end position="1306"/>
    </location>
</feature>
<dbReference type="Pfam" id="PF07701">
    <property type="entry name" value="HNOBA"/>
    <property type="match status" value="1"/>
</dbReference>
<dbReference type="InterPro" id="IPR029787">
    <property type="entry name" value="Nucleotide_cyclase"/>
</dbReference>
<dbReference type="GO" id="GO:0001653">
    <property type="term" value="F:peptide receptor activity"/>
    <property type="evidence" value="ECO:0007669"/>
    <property type="project" value="TreeGrafter"/>
</dbReference>
<dbReference type="Pfam" id="PF07714">
    <property type="entry name" value="PK_Tyr_Ser-Thr"/>
    <property type="match status" value="1"/>
</dbReference>
<evidence type="ECO:0000256" key="4">
    <source>
        <dbReference type="ARBA" id="ARBA00022692"/>
    </source>
</evidence>
<evidence type="ECO:0000256" key="2">
    <source>
        <dbReference type="ARBA" id="ARBA00004251"/>
    </source>
</evidence>
<dbReference type="FunFam" id="3.40.50.2300:FF:000265">
    <property type="entry name" value="Guanylate cyclase"/>
    <property type="match status" value="1"/>
</dbReference>
<dbReference type="CDD" id="cd14042">
    <property type="entry name" value="PK_GC-A_B"/>
    <property type="match status" value="1"/>
</dbReference>
<dbReference type="PROSITE" id="PS00452">
    <property type="entry name" value="GUANYLATE_CYCLASE_1"/>
    <property type="match status" value="1"/>
</dbReference>
<keyword evidence="16" id="KW-0175">Coiled coil</keyword>
<comment type="similarity">
    <text evidence="14">Belongs to the adenylyl cyclase class-4/guanylyl cyclase family.</text>
</comment>
<dbReference type="EC" id="4.6.1.2" evidence="3 15"/>
<evidence type="ECO:0000256" key="14">
    <source>
        <dbReference type="RuleBase" id="RU000405"/>
    </source>
</evidence>
<dbReference type="PANTHER" id="PTHR11920">
    <property type="entry name" value="GUANYLYL CYCLASE"/>
    <property type="match status" value="1"/>
</dbReference>
<protein>
    <recommendedName>
        <fullName evidence="3 15">Guanylate cyclase</fullName>
        <ecNumber evidence="3 15">4.6.1.2</ecNumber>
    </recommendedName>
</protein>
<dbReference type="FunFam" id="3.30.70.1230:FF:000004">
    <property type="entry name" value="Guanylate cyclase"/>
    <property type="match status" value="1"/>
</dbReference>
<evidence type="ECO:0000313" key="22">
    <source>
        <dbReference type="Proteomes" id="UP000053105"/>
    </source>
</evidence>
<evidence type="ECO:0000256" key="3">
    <source>
        <dbReference type="ARBA" id="ARBA00012202"/>
    </source>
</evidence>
<dbReference type="GO" id="GO:0007168">
    <property type="term" value="P:receptor guanylyl cyclase signaling pathway"/>
    <property type="evidence" value="ECO:0007669"/>
    <property type="project" value="TreeGrafter"/>
</dbReference>
<dbReference type="InterPro" id="IPR011009">
    <property type="entry name" value="Kinase-like_dom_sf"/>
</dbReference>
<dbReference type="Pfam" id="PF00211">
    <property type="entry name" value="Guanylate_cyc"/>
    <property type="match status" value="1"/>
</dbReference>
<evidence type="ECO:0000259" key="20">
    <source>
        <dbReference type="PROSITE" id="PS50125"/>
    </source>
</evidence>
<evidence type="ECO:0000256" key="5">
    <source>
        <dbReference type="ARBA" id="ARBA00022729"/>
    </source>
</evidence>
<dbReference type="GO" id="GO:0035556">
    <property type="term" value="P:intracellular signal transduction"/>
    <property type="evidence" value="ECO:0007669"/>
    <property type="project" value="InterPro"/>
</dbReference>
<dbReference type="Gene3D" id="1.10.510.10">
    <property type="entry name" value="Transferase(Phosphotransferase) domain 1"/>
    <property type="match status" value="1"/>
</dbReference>